<proteinExistence type="predicted"/>
<name>A0A923HXA4_9BURK</name>
<dbReference type="Pfam" id="PF03544">
    <property type="entry name" value="TonB_C"/>
    <property type="match status" value="1"/>
</dbReference>
<feature type="domain" description="TonB C-terminal" evidence="3">
    <location>
        <begin position="142"/>
        <end position="238"/>
    </location>
</feature>
<dbReference type="AlphaFoldDB" id="A0A923HXA4"/>
<organism evidence="4 5">
    <name type="scientific">Undibacterium nitidum</name>
    <dbReference type="NCBI Taxonomy" id="2762298"/>
    <lineage>
        <taxon>Bacteria</taxon>
        <taxon>Pseudomonadati</taxon>
        <taxon>Pseudomonadota</taxon>
        <taxon>Betaproteobacteria</taxon>
        <taxon>Burkholderiales</taxon>
        <taxon>Oxalobacteraceae</taxon>
        <taxon>Undibacterium</taxon>
    </lineage>
</organism>
<gene>
    <name evidence="4" type="ORF">H8K36_10930</name>
</gene>
<evidence type="ECO:0000313" key="4">
    <source>
        <dbReference type="EMBL" id="MBC3881891.1"/>
    </source>
</evidence>
<sequence>MKVKFSMRLCKMLAMTFVFVSGVARADFELGLQYYAKGEFEKAHREFSQAAKFGDPASQLNLGVMYYRGEFVAQDPIQAYAWLALAAQAPEYAEKGLHRQIYQNFSAEQKRQADEAYQGLLKRYSAAAIDESLNPVLLEEKEGPESVRVLKQVHPQYPKKMLNDLRLGHVDIFLTIAKDGSTKDHVVNSSSDKAFSQVVLDSIRQWQYQPALINGRPVETHGHKVSFRFTIEGMGYDEAQIEKVLSVQREKALAGNAMDQFTYGFFLEILPTFTKFKPRQGLDENPNKWYMLAAKNGHVVSSFFLGQNILNGKMCVPEPEKSIAWLSKAATKGLIDAQYLLAVELISGARLQKNEEQGMYWLNIAASGQQPVNAKAKLKLAWILSTHPNKSQRDGGLALKYLKDIAGDYADKQTLYRTFAAVYAENDDFVNAMQWQEKALNDAKSLGLPTELLQVALENYRNKQAFRESL</sequence>
<dbReference type="InterPro" id="IPR011990">
    <property type="entry name" value="TPR-like_helical_dom_sf"/>
</dbReference>
<dbReference type="PROSITE" id="PS52015">
    <property type="entry name" value="TONB_CTD"/>
    <property type="match status" value="1"/>
</dbReference>
<dbReference type="Proteomes" id="UP000627446">
    <property type="component" value="Unassembled WGS sequence"/>
</dbReference>
<dbReference type="Gene3D" id="1.25.40.10">
    <property type="entry name" value="Tetratricopeptide repeat domain"/>
    <property type="match status" value="2"/>
</dbReference>
<dbReference type="InterPro" id="IPR037682">
    <property type="entry name" value="TonB_C"/>
</dbReference>
<evidence type="ECO:0000313" key="5">
    <source>
        <dbReference type="Proteomes" id="UP000627446"/>
    </source>
</evidence>
<keyword evidence="1" id="KW-0802">TPR repeat</keyword>
<dbReference type="SUPFAM" id="SSF81901">
    <property type="entry name" value="HCP-like"/>
    <property type="match status" value="2"/>
</dbReference>
<dbReference type="InterPro" id="IPR019734">
    <property type="entry name" value="TPR_rpt"/>
</dbReference>
<dbReference type="Pfam" id="PF08238">
    <property type="entry name" value="Sel1"/>
    <property type="match status" value="3"/>
</dbReference>
<dbReference type="PROSITE" id="PS50005">
    <property type="entry name" value="TPR"/>
    <property type="match status" value="1"/>
</dbReference>
<protein>
    <submittedName>
        <fullName evidence="4">SEL1-like repeat protein</fullName>
    </submittedName>
</protein>
<comment type="caution">
    <text evidence="4">The sequence shown here is derived from an EMBL/GenBank/DDBJ whole genome shotgun (WGS) entry which is preliminary data.</text>
</comment>
<accession>A0A923HXA4</accession>
<dbReference type="SUPFAM" id="SSF74653">
    <property type="entry name" value="TolA/TonB C-terminal domain"/>
    <property type="match status" value="1"/>
</dbReference>
<dbReference type="Gene3D" id="3.30.1150.10">
    <property type="match status" value="1"/>
</dbReference>
<dbReference type="PANTHER" id="PTHR11102:SF160">
    <property type="entry name" value="ERAD-ASSOCIATED E3 UBIQUITIN-PROTEIN LIGASE COMPONENT HRD3"/>
    <property type="match status" value="1"/>
</dbReference>
<feature type="chain" id="PRO_5036719900" evidence="2">
    <location>
        <begin position="27"/>
        <end position="470"/>
    </location>
</feature>
<keyword evidence="2" id="KW-0732">Signal</keyword>
<dbReference type="InterPro" id="IPR006597">
    <property type="entry name" value="Sel1-like"/>
</dbReference>
<evidence type="ECO:0000259" key="3">
    <source>
        <dbReference type="PROSITE" id="PS52015"/>
    </source>
</evidence>
<dbReference type="EMBL" id="JACOFZ010000003">
    <property type="protein sequence ID" value="MBC3881891.1"/>
    <property type="molecule type" value="Genomic_DNA"/>
</dbReference>
<evidence type="ECO:0000256" key="1">
    <source>
        <dbReference type="PROSITE-ProRule" id="PRU00339"/>
    </source>
</evidence>
<evidence type="ECO:0000256" key="2">
    <source>
        <dbReference type="SAM" id="SignalP"/>
    </source>
</evidence>
<dbReference type="GO" id="GO:0055085">
    <property type="term" value="P:transmembrane transport"/>
    <property type="evidence" value="ECO:0007669"/>
    <property type="project" value="InterPro"/>
</dbReference>
<dbReference type="RefSeq" id="WP_186916451.1">
    <property type="nucleotide sequence ID" value="NZ_JACOFZ010000003.1"/>
</dbReference>
<reference evidence="4" key="1">
    <citation type="submission" date="2020-08" db="EMBL/GenBank/DDBJ databases">
        <title>Novel species isolated from subtropical streams in China.</title>
        <authorList>
            <person name="Lu H."/>
        </authorList>
    </citation>
    <scope>NUCLEOTIDE SEQUENCE</scope>
    <source>
        <strain evidence="4">LX22W</strain>
    </source>
</reference>
<dbReference type="PANTHER" id="PTHR11102">
    <property type="entry name" value="SEL-1-LIKE PROTEIN"/>
    <property type="match status" value="1"/>
</dbReference>
<keyword evidence="5" id="KW-1185">Reference proteome</keyword>
<dbReference type="InterPro" id="IPR050767">
    <property type="entry name" value="Sel1_AlgK"/>
</dbReference>
<feature type="repeat" description="TPR" evidence="1">
    <location>
        <begin position="24"/>
        <end position="57"/>
    </location>
</feature>
<feature type="signal peptide" evidence="2">
    <location>
        <begin position="1"/>
        <end position="26"/>
    </location>
</feature>
<dbReference type="SMART" id="SM00671">
    <property type="entry name" value="SEL1"/>
    <property type="match status" value="4"/>
</dbReference>